<reference evidence="3" key="1">
    <citation type="journal article" date="2023" name="Mol. Phylogenet. Evol.">
        <title>Genome-scale phylogeny and comparative genomics of the fungal order Sordariales.</title>
        <authorList>
            <person name="Hensen N."/>
            <person name="Bonometti L."/>
            <person name="Westerberg I."/>
            <person name="Brannstrom I.O."/>
            <person name="Guillou S."/>
            <person name="Cros-Aarteil S."/>
            <person name="Calhoun S."/>
            <person name="Haridas S."/>
            <person name="Kuo A."/>
            <person name="Mondo S."/>
            <person name="Pangilinan J."/>
            <person name="Riley R."/>
            <person name="LaButti K."/>
            <person name="Andreopoulos B."/>
            <person name="Lipzen A."/>
            <person name="Chen C."/>
            <person name="Yan M."/>
            <person name="Daum C."/>
            <person name="Ng V."/>
            <person name="Clum A."/>
            <person name="Steindorff A."/>
            <person name="Ohm R.A."/>
            <person name="Martin F."/>
            <person name="Silar P."/>
            <person name="Natvig D.O."/>
            <person name="Lalanne C."/>
            <person name="Gautier V."/>
            <person name="Ament-Velasquez S.L."/>
            <person name="Kruys A."/>
            <person name="Hutchinson M.I."/>
            <person name="Powell A.J."/>
            <person name="Barry K."/>
            <person name="Miller A.N."/>
            <person name="Grigoriev I.V."/>
            <person name="Debuchy R."/>
            <person name="Gladieux P."/>
            <person name="Hiltunen Thoren M."/>
            <person name="Johannesson H."/>
        </authorList>
    </citation>
    <scope>NUCLEOTIDE SEQUENCE</scope>
    <source>
        <strain evidence="3">CBS 958.72</strain>
    </source>
</reference>
<gene>
    <name evidence="3" type="ORF">B0T24DRAFT_712202</name>
</gene>
<name>A0AAE0JUW6_9PEZI</name>
<feature type="region of interest" description="Disordered" evidence="1">
    <location>
        <begin position="110"/>
        <end position="135"/>
    </location>
</feature>
<dbReference type="EMBL" id="JAULSN010000009">
    <property type="protein sequence ID" value="KAK3364881.1"/>
    <property type="molecule type" value="Genomic_DNA"/>
</dbReference>
<proteinExistence type="predicted"/>
<dbReference type="Pfam" id="PF20684">
    <property type="entry name" value="Fung_rhodopsin"/>
    <property type="match status" value="1"/>
</dbReference>
<evidence type="ECO:0000313" key="4">
    <source>
        <dbReference type="Proteomes" id="UP001287356"/>
    </source>
</evidence>
<dbReference type="Proteomes" id="UP001287356">
    <property type="component" value="Unassembled WGS sequence"/>
</dbReference>
<evidence type="ECO:0000313" key="3">
    <source>
        <dbReference type="EMBL" id="KAK3364881.1"/>
    </source>
</evidence>
<evidence type="ECO:0000256" key="1">
    <source>
        <dbReference type="SAM" id="MobiDB-lite"/>
    </source>
</evidence>
<reference evidence="3" key="2">
    <citation type="submission" date="2023-06" db="EMBL/GenBank/DDBJ databases">
        <authorList>
            <consortium name="Lawrence Berkeley National Laboratory"/>
            <person name="Haridas S."/>
            <person name="Hensen N."/>
            <person name="Bonometti L."/>
            <person name="Westerberg I."/>
            <person name="Brannstrom I.O."/>
            <person name="Guillou S."/>
            <person name="Cros-Aarteil S."/>
            <person name="Calhoun S."/>
            <person name="Kuo A."/>
            <person name="Mondo S."/>
            <person name="Pangilinan J."/>
            <person name="Riley R."/>
            <person name="Labutti K."/>
            <person name="Andreopoulos B."/>
            <person name="Lipzen A."/>
            <person name="Chen C."/>
            <person name="Yanf M."/>
            <person name="Daum C."/>
            <person name="Ng V."/>
            <person name="Clum A."/>
            <person name="Steindorff A."/>
            <person name="Ohm R."/>
            <person name="Martin F."/>
            <person name="Silar P."/>
            <person name="Natvig D."/>
            <person name="Lalanne C."/>
            <person name="Gautier V."/>
            <person name="Ament-Velasquez S.L."/>
            <person name="Kruys A."/>
            <person name="Hutchinson M.I."/>
            <person name="Powell A.J."/>
            <person name="Barry K."/>
            <person name="Miller A.N."/>
            <person name="Grigoriev I.V."/>
            <person name="Debuchy R."/>
            <person name="Gladieux P."/>
            <person name="Thoren M.H."/>
            <person name="Johannesson H."/>
        </authorList>
    </citation>
    <scope>NUCLEOTIDE SEQUENCE</scope>
    <source>
        <strain evidence="3">CBS 958.72</strain>
    </source>
</reference>
<comment type="caution">
    <text evidence="3">The sequence shown here is derived from an EMBL/GenBank/DDBJ whole genome shotgun (WGS) entry which is preliminary data.</text>
</comment>
<dbReference type="InterPro" id="IPR049326">
    <property type="entry name" value="Rhodopsin_dom_fungi"/>
</dbReference>
<sequence>MAALEDLSDLSDPGDATDGNAPHAVDTERLEKIAQQTSGNAQQPNYESQSTTATDGGRGATKLRVPGWQGNKQFSIPRHAALFYRHSTYKRVQWLEAQLMKQQPSTAAATTATASASATTGASTNAAKPLRPSVPAAAGPPRCVSASIGVLMALGIFAAAASIVKAVVAADFGKTDDPNLEGISVGMWSLVEEQVAFIAACIPC</sequence>
<feature type="region of interest" description="Disordered" evidence="1">
    <location>
        <begin position="1"/>
        <end position="66"/>
    </location>
</feature>
<evidence type="ECO:0000259" key="2">
    <source>
        <dbReference type="Pfam" id="PF20684"/>
    </source>
</evidence>
<keyword evidence="4" id="KW-1185">Reference proteome</keyword>
<feature type="compositionally biased region" description="Polar residues" evidence="1">
    <location>
        <begin position="34"/>
        <end position="54"/>
    </location>
</feature>
<dbReference type="AlphaFoldDB" id="A0AAE0JUW6"/>
<feature type="compositionally biased region" description="Low complexity" evidence="1">
    <location>
        <begin position="110"/>
        <end position="127"/>
    </location>
</feature>
<accession>A0AAE0JUW6</accession>
<organism evidence="3 4">
    <name type="scientific">Lasiosphaeria ovina</name>
    <dbReference type="NCBI Taxonomy" id="92902"/>
    <lineage>
        <taxon>Eukaryota</taxon>
        <taxon>Fungi</taxon>
        <taxon>Dikarya</taxon>
        <taxon>Ascomycota</taxon>
        <taxon>Pezizomycotina</taxon>
        <taxon>Sordariomycetes</taxon>
        <taxon>Sordariomycetidae</taxon>
        <taxon>Sordariales</taxon>
        <taxon>Lasiosphaeriaceae</taxon>
        <taxon>Lasiosphaeria</taxon>
    </lineage>
</organism>
<feature type="domain" description="Rhodopsin" evidence="2">
    <location>
        <begin position="149"/>
        <end position="203"/>
    </location>
</feature>
<protein>
    <recommendedName>
        <fullName evidence="2">Rhodopsin domain-containing protein</fullName>
    </recommendedName>
</protein>